<comment type="caution">
    <text evidence="2">The sequence shown here is derived from an EMBL/GenBank/DDBJ whole genome shotgun (WGS) entry which is preliminary data.</text>
</comment>
<proteinExistence type="predicted"/>
<keyword evidence="3" id="KW-1185">Reference proteome</keyword>
<reference evidence="2 3" key="1">
    <citation type="journal article" date="2015" name="Nat. Commun.">
        <title>Lucilia cuprina genome unlocks parasitic fly biology to underpin future interventions.</title>
        <authorList>
            <person name="Anstead C.A."/>
            <person name="Korhonen P.K."/>
            <person name="Young N.D."/>
            <person name="Hall R.S."/>
            <person name="Jex A.R."/>
            <person name="Murali S.C."/>
            <person name="Hughes D.S."/>
            <person name="Lee S.F."/>
            <person name="Perry T."/>
            <person name="Stroehlein A.J."/>
            <person name="Ansell B.R."/>
            <person name="Breugelmans B."/>
            <person name="Hofmann A."/>
            <person name="Qu J."/>
            <person name="Dugan S."/>
            <person name="Lee S.L."/>
            <person name="Chao H."/>
            <person name="Dinh H."/>
            <person name="Han Y."/>
            <person name="Doddapaneni H.V."/>
            <person name="Worley K.C."/>
            <person name="Muzny D.M."/>
            <person name="Ioannidis P."/>
            <person name="Waterhouse R.M."/>
            <person name="Zdobnov E.M."/>
            <person name="James P.J."/>
            <person name="Bagnall N.H."/>
            <person name="Kotze A.C."/>
            <person name="Gibbs R.A."/>
            <person name="Richards S."/>
            <person name="Batterham P."/>
            <person name="Gasser R.B."/>
        </authorList>
    </citation>
    <scope>NUCLEOTIDE SEQUENCE [LARGE SCALE GENOMIC DNA]</scope>
    <source>
        <strain evidence="2 3">LS</strain>
        <tissue evidence="2">Full body</tissue>
    </source>
</reference>
<keyword evidence="1" id="KW-0732">Signal</keyword>
<evidence type="ECO:0000256" key="1">
    <source>
        <dbReference type="SAM" id="SignalP"/>
    </source>
</evidence>
<feature type="chain" id="PRO_5005536219" description="Protein TsetseEP domain-containing protein" evidence="1">
    <location>
        <begin position="18"/>
        <end position="238"/>
    </location>
</feature>
<dbReference type="AlphaFoldDB" id="A0A0L0CB60"/>
<sequence>MFKLFAVILIFIVLTKGQMENETTYYKSRSVANINDYINQNRQKYANMLQDYNNRLKTFHDVYQARLDGINIQQEMLTDSMLQNEEHLNTLENSNDSTKECVTKYRSTIPTVADTKTSILSCINYGKNQHSNLLNDPENTKIYLIGYYYGYFDKRLRDCTETFDKTSVNYNDCVTSVVNDSNIFTTSNQNNFATQIDAAVHSSIVIIKAAFNCSFQIEKRTISLIVDVNNLISKCQLE</sequence>
<feature type="signal peptide" evidence="1">
    <location>
        <begin position="1"/>
        <end position="17"/>
    </location>
</feature>
<name>A0A0L0CB60_LUCCU</name>
<gene>
    <name evidence="2" type="ORF">FF38_13304</name>
</gene>
<accession>A0A0L0CB60</accession>
<protein>
    <recommendedName>
        <fullName evidence="4">Protein TsetseEP domain-containing protein</fullName>
    </recommendedName>
</protein>
<evidence type="ECO:0000313" key="2">
    <source>
        <dbReference type="EMBL" id="KNC29467.1"/>
    </source>
</evidence>
<dbReference type="Proteomes" id="UP000037069">
    <property type="component" value="Unassembled WGS sequence"/>
</dbReference>
<organism evidence="2 3">
    <name type="scientific">Lucilia cuprina</name>
    <name type="common">Green bottle fly</name>
    <name type="synonym">Australian sheep blowfly</name>
    <dbReference type="NCBI Taxonomy" id="7375"/>
    <lineage>
        <taxon>Eukaryota</taxon>
        <taxon>Metazoa</taxon>
        <taxon>Ecdysozoa</taxon>
        <taxon>Arthropoda</taxon>
        <taxon>Hexapoda</taxon>
        <taxon>Insecta</taxon>
        <taxon>Pterygota</taxon>
        <taxon>Neoptera</taxon>
        <taxon>Endopterygota</taxon>
        <taxon>Diptera</taxon>
        <taxon>Brachycera</taxon>
        <taxon>Muscomorpha</taxon>
        <taxon>Oestroidea</taxon>
        <taxon>Calliphoridae</taxon>
        <taxon>Luciliinae</taxon>
        <taxon>Lucilia</taxon>
    </lineage>
</organism>
<dbReference type="EMBL" id="JRES01000660">
    <property type="protein sequence ID" value="KNC29467.1"/>
    <property type="molecule type" value="Genomic_DNA"/>
</dbReference>
<evidence type="ECO:0000313" key="3">
    <source>
        <dbReference type="Proteomes" id="UP000037069"/>
    </source>
</evidence>
<dbReference type="OrthoDB" id="10308374at2759"/>
<evidence type="ECO:0008006" key="4">
    <source>
        <dbReference type="Google" id="ProtNLM"/>
    </source>
</evidence>